<dbReference type="CDD" id="cd16913">
    <property type="entry name" value="YkuD_like"/>
    <property type="match status" value="1"/>
</dbReference>
<evidence type="ECO:0000256" key="4">
    <source>
        <dbReference type="ARBA" id="ARBA00022960"/>
    </source>
</evidence>
<comment type="similarity">
    <text evidence="2">Belongs to the YkuD family.</text>
</comment>
<evidence type="ECO:0000256" key="7">
    <source>
        <dbReference type="PROSITE-ProRule" id="PRU01373"/>
    </source>
</evidence>
<dbReference type="PROSITE" id="PS52029">
    <property type="entry name" value="LD_TPASE"/>
    <property type="match status" value="1"/>
</dbReference>
<dbReference type="GO" id="GO:0071555">
    <property type="term" value="P:cell wall organization"/>
    <property type="evidence" value="ECO:0007669"/>
    <property type="project" value="UniProtKB-UniRule"/>
</dbReference>
<keyword evidence="3" id="KW-0808">Transferase</keyword>
<dbReference type="GO" id="GO:0071972">
    <property type="term" value="F:peptidoglycan L,D-transpeptidase activity"/>
    <property type="evidence" value="ECO:0007669"/>
    <property type="project" value="TreeGrafter"/>
</dbReference>
<evidence type="ECO:0000256" key="6">
    <source>
        <dbReference type="ARBA" id="ARBA00023316"/>
    </source>
</evidence>
<feature type="domain" description="L,D-TPase catalytic" evidence="8">
    <location>
        <begin position="63"/>
        <end position="172"/>
    </location>
</feature>
<feature type="active site" description="Nucleophile" evidence="7">
    <location>
        <position position="148"/>
    </location>
</feature>
<dbReference type="GO" id="GO:0016740">
    <property type="term" value="F:transferase activity"/>
    <property type="evidence" value="ECO:0007669"/>
    <property type="project" value="UniProtKB-KW"/>
</dbReference>
<sequence>MVSVRAGLRVILGGGMGIALALAIPAAAQQIHASGDEELLLRNGQWAWLEDAVLQKAGGPAAVSILISLPGQIAYVYRDGVLIAASTVSTGKRGKSTPAGEFTILQKREFHRSNLYSNAPMPFMQRLTWTGIALHAGVLPGYPASHGCIRFPREFARRLFEITELGGQVSVVNYEIEDPRVRRGVPRLVVAEQVAKAPDPPPFLRTDPAIFQAGAFDQVTASNDVIIPVVETRDVVSEGGVAFAPLEPVVQPLPGKRAETDN</sequence>
<dbReference type="UniPathway" id="UPA00219"/>
<feature type="active site" description="Proton donor/acceptor" evidence="7">
    <location>
        <position position="135"/>
    </location>
</feature>
<dbReference type="PANTHER" id="PTHR30582:SF2">
    <property type="entry name" value="L,D-TRANSPEPTIDASE YCIB-RELATED"/>
    <property type="match status" value="1"/>
</dbReference>
<dbReference type="NCBIfam" id="NF004785">
    <property type="entry name" value="PRK06132.1-2"/>
    <property type="match status" value="1"/>
</dbReference>
<dbReference type="EMBL" id="QQYZ01000019">
    <property type="protein sequence ID" value="RSY79651.1"/>
    <property type="molecule type" value="Genomic_DNA"/>
</dbReference>
<dbReference type="PANTHER" id="PTHR30582">
    <property type="entry name" value="L,D-TRANSPEPTIDASE"/>
    <property type="match status" value="1"/>
</dbReference>
<keyword evidence="4 7" id="KW-0133">Cell shape</keyword>
<dbReference type="GO" id="GO:0018104">
    <property type="term" value="P:peptidoglycan-protein cross-linking"/>
    <property type="evidence" value="ECO:0007669"/>
    <property type="project" value="TreeGrafter"/>
</dbReference>
<keyword evidence="6 7" id="KW-0961">Cell wall biogenesis/degradation</keyword>
<evidence type="ECO:0000256" key="1">
    <source>
        <dbReference type="ARBA" id="ARBA00004752"/>
    </source>
</evidence>
<comment type="caution">
    <text evidence="9">The sequence shown here is derived from an EMBL/GenBank/DDBJ whole genome shotgun (WGS) entry which is preliminary data.</text>
</comment>
<dbReference type="Pfam" id="PF03734">
    <property type="entry name" value="YkuD"/>
    <property type="match status" value="1"/>
</dbReference>
<dbReference type="GO" id="GO:0005576">
    <property type="term" value="C:extracellular region"/>
    <property type="evidence" value="ECO:0007669"/>
    <property type="project" value="TreeGrafter"/>
</dbReference>
<dbReference type="InterPro" id="IPR038063">
    <property type="entry name" value="Transpep_catalytic_dom"/>
</dbReference>
<keyword evidence="5 7" id="KW-0573">Peptidoglycan synthesis</keyword>
<evidence type="ECO:0000313" key="10">
    <source>
        <dbReference type="Proteomes" id="UP000287746"/>
    </source>
</evidence>
<comment type="pathway">
    <text evidence="1 7">Cell wall biogenesis; peptidoglycan biosynthesis.</text>
</comment>
<gene>
    <name evidence="9" type="ORF">DAH66_16955</name>
</gene>
<accession>A0A430G0B2</accession>
<dbReference type="InterPro" id="IPR050979">
    <property type="entry name" value="LD-transpeptidase"/>
</dbReference>
<evidence type="ECO:0000313" key="9">
    <source>
        <dbReference type="EMBL" id="RSY79651.1"/>
    </source>
</evidence>
<dbReference type="InterPro" id="IPR005490">
    <property type="entry name" value="LD_TPept_cat_dom"/>
</dbReference>
<dbReference type="GO" id="GO:0008360">
    <property type="term" value="P:regulation of cell shape"/>
    <property type="evidence" value="ECO:0007669"/>
    <property type="project" value="UniProtKB-UniRule"/>
</dbReference>
<dbReference type="SUPFAM" id="SSF141523">
    <property type="entry name" value="L,D-transpeptidase catalytic domain-like"/>
    <property type="match status" value="1"/>
</dbReference>
<evidence type="ECO:0000259" key="8">
    <source>
        <dbReference type="PROSITE" id="PS52029"/>
    </source>
</evidence>
<protein>
    <submittedName>
        <fullName evidence="9">L,D-transpeptidase</fullName>
    </submittedName>
</protein>
<dbReference type="Gene3D" id="2.40.440.10">
    <property type="entry name" value="L,D-transpeptidase catalytic domain-like"/>
    <property type="match status" value="1"/>
</dbReference>
<evidence type="ECO:0000256" key="2">
    <source>
        <dbReference type="ARBA" id="ARBA00005992"/>
    </source>
</evidence>
<evidence type="ECO:0000256" key="5">
    <source>
        <dbReference type="ARBA" id="ARBA00022984"/>
    </source>
</evidence>
<organism evidence="9 10">
    <name type="scientific">Sphingomonas koreensis</name>
    <dbReference type="NCBI Taxonomy" id="93064"/>
    <lineage>
        <taxon>Bacteria</taxon>
        <taxon>Pseudomonadati</taxon>
        <taxon>Pseudomonadota</taxon>
        <taxon>Alphaproteobacteria</taxon>
        <taxon>Sphingomonadales</taxon>
        <taxon>Sphingomonadaceae</taxon>
        <taxon>Sphingomonas</taxon>
    </lineage>
</organism>
<dbReference type="Proteomes" id="UP000287746">
    <property type="component" value="Unassembled WGS sequence"/>
</dbReference>
<reference evidence="9 10" key="1">
    <citation type="submission" date="2018-07" db="EMBL/GenBank/DDBJ databases">
        <title>Genomic and Epidemiologic Investigation of an Indolent Hospital Outbreak.</title>
        <authorList>
            <person name="Johnson R.C."/>
            <person name="Deming C."/>
            <person name="Conlan S."/>
            <person name="Zellmer C.J."/>
            <person name="Michelin A.V."/>
            <person name="Lee-Lin S."/>
            <person name="Thomas P.J."/>
            <person name="Park M."/>
            <person name="Weingarten R.A."/>
            <person name="Less J."/>
            <person name="Dekker J.P."/>
            <person name="Frank K.M."/>
            <person name="Musser K.A."/>
            <person name="Mcquiston J.R."/>
            <person name="Henderson D.K."/>
            <person name="Lau A.F."/>
            <person name="Palmore T.N."/>
            <person name="Segre J.A."/>
        </authorList>
    </citation>
    <scope>NUCLEOTIDE SEQUENCE [LARGE SCALE GENOMIC DNA]</scope>
    <source>
        <strain evidence="9 10">SK-CDC1_0717</strain>
    </source>
</reference>
<evidence type="ECO:0000256" key="3">
    <source>
        <dbReference type="ARBA" id="ARBA00022679"/>
    </source>
</evidence>
<dbReference type="AlphaFoldDB" id="A0A430G0B2"/>
<name>A0A430G0B2_9SPHN</name>
<proteinExistence type="inferred from homology"/>